<accession>A0A916XZN2</accession>
<reference evidence="3" key="2">
    <citation type="submission" date="2020-09" db="EMBL/GenBank/DDBJ databases">
        <authorList>
            <person name="Sun Q."/>
            <person name="Zhou Y."/>
        </authorList>
    </citation>
    <scope>NUCLEOTIDE SEQUENCE</scope>
    <source>
        <strain evidence="3">CGMCC 1.15493</strain>
    </source>
</reference>
<comment type="caution">
    <text evidence="3">The sequence shown here is derived from an EMBL/GenBank/DDBJ whole genome shotgun (WGS) entry which is preliminary data.</text>
</comment>
<dbReference type="AlphaFoldDB" id="A0A916XZN2"/>
<dbReference type="InterPro" id="IPR002477">
    <property type="entry name" value="Peptidoglycan-bd-like"/>
</dbReference>
<sequence length="355" mass="37354">MTDFRGFKGAAKPLDDIDLPKLGARVSVGEDEIHAVIDVEASGGAWDRQGRPKMLFEPHVFYRNLSGAARDKAVAVGMAYPKWGTKPYPADSYPRLLQAMAIDETAALKAASWGLGQILGENFAMAGFASPQAMVLAFLDDAEAHLEAMVAFIIAAGLDDDIRRHDWSGFARGYNGPGYAKNRYHLKLATAFAKWSKIKDTPWSAADAVTAANDNAAIDASPVALSRGDKGDAVKALQVQLRDAGFYTSRLDGDFGAATEAAVRAFQKSRGLTVDGWAGIKTVAALSAALQTAPVVVAAPAPVIAAEPSMPVTVQPPPPTTAMSPDAPIGTPQQYFTLIQAMAAAGIAALEKKAA</sequence>
<dbReference type="Pfam" id="PF11860">
    <property type="entry name" value="Muramidase"/>
    <property type="match status" value="1"/>
</dbReference>
<keyword evidence="4" id="KW-1185">Reference proteome</keyword>
<dbReference type="InterPro" id="IPR036366">
    <property type="entry name" value="PGBDSf"/>
</dbReference>
<reference evidence="3" key="1">
    <citation type="journal article" date="2014" name="Int. J. Syst. Evol. Microbiol.">
        <title>Complete genome sequence of Corynebacterium casei LMG S-19264T (=DSM 44701T), isolated from a smear-ripened cheese.</title>
        <authorList>
            <consortium name="US DOE Joint Genome Institute (JGI-PGF)"/>
            <person name="Walter F."/>
            <person name="Albersmeier A."/>
            <person name="Kalinowski J."/>
            <person name="Ruckert C."/>
        </authorList>
    </citation>
    <scope>NUCLEOTIDE SEQUENCE</scope>
    <source>
        <strain evidence="3">CGMCC 1.15493</strain>
    </source>
</reference>
<evidence type="ECO:0000259" key="1">
    <source>
        <dbReference type="Pfam" id="PF01471"/>
    </source>
</evidence>
<proteinExistence type="predicted"/>
<dbReference type="Gene3D" id="1.10.101.10">
    <property type="entry name" value="PGBD-like superfamily/PGBD"/>
    <property type="match status" value="1"/>
</dbReference>
<evidence type="ECO:0000313" key="4">
    <source>
        <dbReference type="Proteomes" id="UP000613160"/>
    </source>
</evidence>
<feature type="domain" description="Peptidoglycan binding-like" evidence="1">
    <location>
        <begin position="231"/>
        <end position="286"/>
    </location>
</feature>
<feature type="domain" description="N-acetylmuramidase" evidence="2">
    <location>
        <begin position="32"/>
        <end position="195"/>
    </location>
</feature>
<gene>
    <name evidence="3" type="ORF">GCM10011335_29250</name>
</gene>
<dbReference type="InterPro" id="IPR036365">
    <property type="entry name" value="PGBD-like_sf"/>
</dbReference>
<dbReference type="SUPFAM" id="SSF47090">
    <property type="entry name" value="PGBD-like"/>
    <property type="match status" value="1"/>
</dbReference>
<dbReference type="InterPro" id="IPR024408">
    <property type="entry name" value="Muramidase"/>
</dbReference>
<dbReference type="RefSeq" id="WP_188851945.1">
    <property type="nucleotide sequence ID" value="NZ_BMJJ01000007.1"/>
</dbReference>
<dbReference type="EMBL" id="BMJJ01000007">
    <property type="protein sequence ID" value="GGD24502.1"/>
    <property type="molecule type" value="Genomic_DNA"/>
</dbReference>
<name>A0A916XZN2_9HYPH</name>
<organism evidence="3 4">
    <name type="scientific">Aureimonas glaciei</name>
    <dbReference type="NCBI Taxonomy" id="1776957"/>
    <lineage>
        <taxon>Bacteria</taxon>
        <taxon>Pseudomonadati</taxon>
        <taxon>Pseudomonadota</taxon>
        <taxon>Alphaproteobacteria</taxon>
        <taxon>Hyphomicrobiales</taxon>
        <taxon>Aurantimonadaceae</taxon>
        <taxon>Aureimonas</taxon>
    </lineage>
</organism>
<evidence type="ECO:0000313" key="3">
    <source>
        <dbReference type="EMBL" id="GGD24502.1"/>
    </source>
</evidence>
<dbReference type="Proteomes" id="UP000613160">
    <property type="component" value="Unassembled WGS sequence"/>
</dbReference>
<evidence type="ECO:0008006" key="5">
    <source>
        <dbReference type="Google" id="ProtNLM"/>
    </source>
</evidence>
<dbReference type="Pfam" id="PF01471">
    <property type="entry name" value="PG_binding_1"/>
    <property type="match status" value="1"/>
</dbReference>
<protein>
    <recommendedName>
        <fullName evidence="5">DUF3380 domain-containing protein</fullName>
    </recommendedName>
</protein>
<evidence type="ECO:0000259" key="2">
    <source>
        <dbReference type="Pfam" id="PF11860"/>
    </source>
</evidence>